<dbReference type="InterPro" id="IPR045866">
    <property type="entry name" value="FAM210A/B-like"/>
</dbReference>
<feature type="domain" description="DUF1279" evidence="1">
    <location>
        <begin position="44"/>
        <end position="140"/>
    </location>
</feature>
<sequence>MFSRIGINAFGRFNKPSFGRVFKNYARRMNSTSSSGPQKKQTGIKGLVQEYGYSALGVYLGLSCLDLPICFGVVHYAGAEKISEWEDVVKEWIGLGKKTEEEKAEASKKSPSLLTEFAVAYGIHKSLIFIRLPLTAAITPSIVNKLRALGFNIGKTKVSNVASAAARSVSEHGVRQTISKEGTKTLIAKANSGTPTPINPKFGNSRPTKAQKWWNWFF</sequence>
<keyword evidence="3" id="KW-1185">Reference proteome</keyword>
<dbReference type="GO" id="GO:0005739">
    <property type="term" value="C:mitochondrion"/>
    <property type="evidence" value="ECO:0007669"/>
    <property type="project" value="TreeGrafter"/>
</dbReference>
<dbReference type="Pfam" id="PF06916">
    <property type="entry name" value="FAM210A-B_dom"/>
    <property type="match status" value="1"/>
</dbReference>
<dbReference type="AlphaFoldDB" id="W6MLC7"/>
<reference evidence="2" key="1">
    <citation type="submission" date="2013-12" db="EMBL/GenBank/DDBJ databases">
        <authorList>
            <person name="Genoscope - CEA"/>
        </authorList>
    </citation>
    <scope>NUCLEOTIDE SEQUENCE</scope>
    <source>
        <strain evidence="2">CBS 1993</strain>
    </source>
</reference>
<dbReference type="HOGENOM" id="CLU_059211_2_0_1"/>
<evidence type="ECO:0000313" key="3">
    <source>
        <dbReference type="Proteomes" id="UP000019384"/>
    </source>
</evidence>
<dbReference type="RefSeq" id="XP_022458909.1">
    <property type="nucleotide sequence ID" value="XM_022603178.1"/>
</dbReference>
<proteinExistence type="predicted"/>
<reference evidence="2" key="2">
    <citation type="submission" date="2014-02" db="EMBL/GenBank/DDBJ databases">
        <title>Complete DNA sequence of /Kuraishia capsulata/ illustrates novel genomic features among budding yeasts (/Saccharomycotina/).</title>
        <authorList>
            <person name="Morales L."/>
            <person name="Noel B."/>
            <person name="Porcel B."/>
            <person name="Marcet-Houben M."/>
            <person name="Hullo M-F."/>
            <person name="Sacerdot C."/>
            <person name="Tekaia F."/>
            <person name="Leh-Louis V."/>
            <person name="Despons L."/>
            <person name="Khanna V."/>
            <person name="Aury J-M."/>
            <person name="Barbe V."/>
            <person name="Couloux A."/>
            <person name="Labadie K."/>
            <person name="Pelletier E."/>
            <person name="Souciet J-L."/>
            <person name="Boekhout T."/>
            <person name="Gabaldon T."/>
            <person name="Wincker P."/>
            <person name="Dujon B."/>
        </authorList>
    </citation>
    <scope>NUCLEOTIDE SEQUENCE</scope>
    <source>
        <strain evidence="2">CBS 1993</strain>
    </source>
</reference>
<protein>
    <recommendedName>
        <fullName evidence="1">DUF1279 domain-containing protein</fullName>
    </recommendedName>
</protein>
<name>W6MLC7_9ASCO</name>
<organism evidence="2 3">
    <name type="scientific">Kuraishia capsulata CBS 1993</name>
    <dbReference type="NCBI Taxonomy" id="1382522"/>
    <lineage>
        <taxon>Eukaryota</taxon>
        <taxon>Fungi</taxon>
        <taxon>Dikarya</taxon>
        <taxon>Ascomycota</taxon>
        <taxon>Saccharomycotina</taxon>
        <taxon>Pichiomycetes</taxon>
        <taxon>Pichiales</taxon>
        <taxon>Pichiaceae</taxon>
        <taxon>Kuraishia</taxon>
    </lineage>
</organism>
<dbReference type="EMBL" id="HG793127">
    <property type="protein sequence ID" value="CDK26913.1"/>
    <property type="molecule type" value="Genomic_DNA"/>
</dbReference>
<dbReference type="InterPro" id="IPR009688">
    <property type="entry name" value="FAM210A/B-like_dom"/>
</dbReference>
<dbReference type="PANTHER" id="PTHR21377:SF0">
    <property type="entry name" value="PROTEIN FAM210B, MITOCHONDRIAL"/>
    <property type="match status" value="1"/>
</dbReference>
<gene>
    <name evidence="2" type="ORF">KUCA_T00002888001</name>
</gene>
<dbReference type="Proteomes" id="UP000019384">
    <property type="component" value="Unassembled WGS sequence"/>
</dbReference>
<dbReference type="PANTHER" id="PTHR21377">
    <property type="entry name" value="PROTEIN FAM210B, MITOCHONDRIAL"/>
    <property type="match status" value="1"/>
</dbReference>
<evidence type="ECO:0000313" key="2">
    <source>
        <dbReference type="EMBL" id="CDK26913.1"/>
    </source>
</evidence>
<evidence type="ECO:0000259" key="1">
    <source>
        <dbReference type="Pfam" id="PF06916"/>
    </source>
</evidence>
<dbReference type="GeneID" id="34520297"/>
<accession>W6MLC7</accession>
<dbReference type="OrthoDB" id="426386at2759"/>